<evidence type="ECO:0000313" key="4">
    <source>
        <dbReference type="Proteomes" id="UP001165122"/>
    </source>
</evidence>
<dbReference type="OrthoDB" id="10480719at2759"/>
<protein>
    <submittedName>
        <fullName evidence="3">Uncharacterized protein</fullName>
    </submittedName>
</protein>
<dbReference type="AlphaFoldDB" id="A0A9W7KU86"/>
<keyword evidence="4" id="KW-1185">Reference proteome</keyword>
<feature type="chain" id="PRO_5040761976" evidence="2">
    <location>
        <begin position="21"/>
        <end position="237"/>
    </location>
</feature>
<accession>A0A9W7KU86</accession>
<comment type="caution">
    <text evidence="3">The sequence shown here is derived from an EMBL/GenBank/DDBJ whole genome shotgun (WGS) entry which is preliminary data.</text>
</comment>
<proteinExistence type="predicted"/>
<keyword evidence="2" id="KW-0732">Signal</keyword>
<organism evidence="3 4">
    <name type="scientific">Triparma laevis f. longispina</name>
    <dbReference type="NCBI Taxonomy" id="1714387"/>
    <lineage>
        <taxon>Eukaryota</taxon>
        <taxon>Sar</taxon>
        <taxon>Stramenopiles</taxon>
        <taxon>Ochrophyta</taxon>
        <taxon>Bolidophyceae</taxon>
        <taxon>Parmales</taxon>
        <taxon>Triparmaceae</taxon>
        <taxon>Triparma</taxon>
    </lineage>
</organism>
<gene>
    <name evidence="3" type="ORF">TrLO_g15480</name>
</gene>
<dbReference type="Proteomes" id="UP001165122">
    <property type="component" value="Unassembled WGS sequence"/>
</dbReference>
<dbReference type="EMBL" id="BRXW01000163">
    <property type="protein sequence ID" value="GMI11495.1"/>
    <property type="molecule type" value="Genomic_DNA"/>
</dbReference>
<reference evidence="4" key="1">
    <citation type="journal article" date="2023" name="Commun. Biol.">
        <title>Genome analysis of Parmales, the sister group of diatoms, reveals the evolutionary specialization of diatoms from phago-mixotrophs to photoautotrophs.</title>
        <authorList>
            <person name="Ban H."/>
            <person name="Sato S."/>
            <person name="Yoshikawa S."/>
            <person name="Yamada K."/>
            <person name="Nakamura Y."/>
            <person name="Ichinomiya M."/>
            <person name="Sato N."/>
            <person name="Blanc-Mathieu R."/>
            <person name="Endo H."/>
            <person name="Kuwata A."/>
            <person name="Ogata H."/>
        </authorList>
    </citation>
    <scope>NUCLEOTIDE SEQUENCE [LARGE SCALE GENOMIC DNA]</scope>
    <source>
        <strain evidence="4">NIES 3700</strain>
    </source>
</reference>
<feature type="region of interest" description="Disordered" evidence="1">
    <location>
        <begin position="197"/>
        <end position="237"/>
    </location>
</feature>
<feature type="signal peptide" evidence="2">
    <location>
        <begin position="1"/>
        <end position="20"/>
    </location>
</feature>
<evidence type="ECO:0000256" key="2">
    <source>
        <dbReference type="SAM" id="SignalP"/>
    </source>
</evidence>
<name>A0A9W7KU86_9STRA</name>
<feature type="compositionally biased region" description="Basic and acidic residues" evidence="1">
    <location>
        <begin position="216"/>
        <end position="227"/>
    </location>
</feature>
<feature type="compositionally biased region" description="Basic residues" evidence="1">
    <location>
        <begin position="228"/>
        <end position="237"/>
    </location>
</feature>
<evidence type="ECO:0000313" key="3">
    <source>
        <dbReference type="EMBL" id="GMI11495.1"/>
    </source>
</evidence>
<sequence>MWVIANITILFALIMISVVALEEQATQTCLPWSTPVYWFAQNSTHLLLSVKFSVKISGLAQTTTKVSHFQCISDPKVTEWGYANKRFKGNRGGLILRGTEGGVVNDEEEECVPGKRYALDIPLWGAIVQSSCEWKSGSAGRVTVTIMKEDLEVEMLEIDEDEWDEERAWKGRWPRVEEGRGRGKVWESMQNQIDKEIADLKKEEEEEAERLKKKRAAEEKGGGERRKPATRTLRRVG</sequence>
<evidence type="ECO:0000256" key="1">
    <source>
        <dbReference type="SAM" id="MobiDB-lite"/>
    </source>
</evidence>